<dbReference type="RefSeq" id="XP_049182441.1">
    <property type="nucleotide sequence ID" value="XM_049326465.1"/>
</dbReference>
<keyword evidence="6" id="KW-0539">Nucleus</keyword>
<dbReference type="AlphaFoldDB" id="A0AAI9T0N9"/>
<dbReference type="InterPro" id="IPR005607">
    <property type="entry name" value="BSD_dom"/>
</dbReference>
<dbReference type="Gene3D" id="2.30.29.30">
    <property type="entry name" value="Pleckstrin-homology domain (PH domain)/Phosphotyrosine-binding domain (PTB)"/>
    <property type="match status" value="1"/>
</dbReference>
<dbReference type="SMART" id="SM00751">
    <property type="entry name" value="BSD"/>
    <property type="match status" value="2"/>
</dbReference>
<dbReference type="InterPro" id="IPR027079">
    <property type="entry name" value="Tfb1/GTF2H1"/>
</dbReference>
<feature type="compositionally biased region" description="Low complexity" evidence="7">
    <location>
        <begin position="130"/>
        <end position="150"/>
    </location>
</feature>
<keyword evidence="4" id="KW-0805">Transcription regulation</keyword>
<evidence type="ECO:0000256" key="6">
    <source>
        <dbReference type="ARBA" id="ARBA00023242"/>
    </source>
</evidence>
<dbReference type="GeneID" id="73378159"/>
<evidence type="ECO:0000256" key="5">
    <source>
        <dbReference type="ARBA" id="ARBA00023163"/>
    </source>
</evidence>
<dbReference type="Pfam" id="PF08567">
    <property type="entry name" value="PH_TFIIH"/>
    <property type="match status" value="1"/>
</dbReference>
<dbReference type="InterPro" id="IPR011993">
    <property type="entry name" value="PH-like_dom_sf"/>
</dbReference>
<dbReference type="EMBL" id="JAHUZD010000022">
    <property type="protein sequence ID" value="KAI3406696.2"/>
    <property type="molecule type" value="Genomic_DNA"/>
</dbReference>
<evidence type="ECO:0000259" key="8">
    <source>
        <dbReference type="PROSITE" id="PS50858"/>
    </source>
</evidence>
<dbReference type="Gene3D" id="1.10.3970.10">
    <property type="entry name" value="BSD domain"/>
    <property type="match status" value="1"/>
</dbReference>
<feature type="region of interest" description="Disordered" evidence="7">
    <location>
        <begin position="104"/>
        <end position="150"/>
    </location>
</feature>
<evidence type="ECO:0000256" key="7">
    <source>
        <dbReference type="SAM" id="MobiDB-lite"/>
    </source>
</evidence>
<name>A0AAI9T0N9_9ASCO</name>
<evidence type="ECO:0000256" key="4">
    <source>
        <dbReference type="ARBA" id="ARBA00023015"/>
    </source>
</evidence>
<dbReference type="SUPFAM" id="SSF140383">
    <property type="entry name" value="BSD domain-like"/>
    <property type="match status" value="2"/>
</dbReference>
<dbReference type="SUPFAM" id="SSF50729">
    <property type="entry name" value="PH domain-like"/>
    <property type="match status" value="1"/>
</dbReference>
<dbReference type="InterPro" id="IPR013876">
    <property type="entry name" value="TFIIH_BTF_p62_N"/>
</dbReference>
<keyword evidence="5" id="KW-0804">Transcription</keyword>
<feature type="domain" description="BSD" evidence="8">
    <location>
        <begin position="256"/>
        <end position="308"/>
    </location>
</feature>
<dbReference type="GO" id="GO:0006289">
    <property type="term" value="P:nucleotide-excision repair"/>
    <property type="evidence" value="ECO:0007669"/>
    <property type="project" value="InterPro"/>
</dbReference>
<dbReference type="PANTHER" id="PTHR12856">
    <property type="entry name" value="TRANSCRIPTION INITIATION FACTOR IIH-RELATED"/>
    <property type="match status" value="1"/>
</dbReference>
<dbReference type="GO" id="GO:0006351">
    <property type="term" value="P:DNA-templated transcription"/>
    <property type="evidence" value="ECO:0007669"/>
    <property type="project" value="InterPro"/>
</dbReference>
<evidence type="ECO:0000256" key="2">
    <source>
        <dbReference type="ARBA" id="ARBA00009448"/>
    </source>
</evidence>
<evidence type="ECO:0000256" key="3">
    <source>
        <dbReference type="ARBA" id="ARBA00022737"/>
    </source>
</evidence>
<proteinExistence type="inferred from homology"/>
<evidence type="ECO:0000313" key="10">
    <source>
        <dbReference type="Proteomes" id="UP001202479"/>
    </source>
</evidence>
<keyword evidence="10" id="KW-1185">Reference proteome</keyword>
<comment type="caution">
    <text evidence="9">The sequence shown here is derived from an EMBL/GenBank/DDBJ whole genome shotgun (WGS) entry which is preliminary data.</text>
</comment>
<comment type="subcellular location">
    <subcellularLocation>
        <location evidence="1">Nucleus</location>
    </subcellularLocation>
</comment>
<organism evidence="9 10">
    <name type="scientific">Candida oxycetoniae</name>
    <dbReference type="NCBI Taxonomy" id="497107"/>
    <lineage>
        <taxon>Eukaryota</taxon>
        <taxon>Fungi</taxon>
        <taxon>Dikarya</taxon>
        <taxon>Ascomycota</taxon>
        <taxon>Saccharomycotina</taxon>
        <taxon>Pichiomycetes</taxon>
        <taxon>Debaryomycetaceae</taxon>
        <taxon>Candida/Lodderomyces clade</taxon>
        <taxon>Candida</taxon>
    </lineage>
</organism>
<protein>
    <submittedName>
        <fullName evidence="9">TFB1</fullName>
    </submittedName>
</protein>
<evidence type="ECO:0000313" key="9">
    <source>
        <dbReference type="EMBL" id="KAI3406696.2"/>
    </source>
</evidence>
<gene>
    <name evidence="9" type="ORF">KGF56_000542</name>
</gene>
<dbReference type="InterPro" id="IPR035925">
    <property type="entry name" value="BSD_dom_sf"/>
</dbReference>
<dbReference type="Proteomes" id="UP001202479">
    <property type="component" value="Unassembled WGS sequence"/>
</dbReference>
<dbReference type="GO" id="GO:0000439">
    <property type="term" value="C:transcription factor TFIIH core complex"/>
    <property type="evidence" value="ECO:0007669"/>
    <property type="project" value="InterPro"/>
</dbReference>
<feature type="region of interest" description="Disordered" evidence="7">
    <location>
        <begin position="335"/>
        <end position="428"/>
    </location>
</feature>
<keyword evidence="3" id="KW-0677">Repeat</keyword>
<dbReference type="CDD" id="cd13229">
    <property type="entry name" value="PH_TFIIH"/>
    <property type="match status" value="1"/>
</dbReference>
<comment type="similarity">
    <text evidence="2">Belongs to the TFB1 family.</text>
</comment>
<sequence length="708" mass="79456">MDVVRGACSKDKVGGMVYIREDIAPSMLEWKAIDDDKNSISIPLNTLVNLQATKETVPKMILQISYKSDDGANEPDKKLKLHFNNRPTMNNIKDALQAIVVRSRTRVEGSSSPTPAPNKEVGANSSATFSSAQSNLPSTPSSSSSSSLSSSSYSSSSSTAAAAGAGATVSSSASFSGFPQALSDADLLKDFQLQQRLLLEDRNLRNTFTKSVMNFKLSPTIFWSSRINQLRTFAITVSQHRGPYNVLSTIKPVATSDNQVNVNVTRDTINEIFEIYPIIKKAFTDLVPHKLSEGEFWSRFFNSRLFRRLRGDKIGLNSGRGDVVLDKYLYMDEKSLTRTKPSQNHEEKRAPENGSNSPKRQKLANDTEDVSKNDNPRIEKFLDLFGNEQDNSQKLGNRPDMTMRYENDNDDDDVSKLQSSKRSSGRENEMIILMRNMNKLSSKMMTMSSSDGGRDSFSDGVQGEKTVDGLSAAEVNEYEEELNLHDLNEVEDAHYIRLNINTNNVQTANIENDTSKEEENQVSNEELMSFAQEQFQKLAHEGIFDLTDTFRGKSHEIEETSAKMSLLIRQNFKTFKLLNKDDLSISSTAAAFGKQPQNIIPEKLVQEIISYNITVVEFLSHFWKLFLQGKNPQQLKKIFTSLKNCSNSIKEFKKRAISQLESIDLVSRNEKLKEKVTKDFYSCLEPMEVSLENALTKYTEAIQSSNGN</sequence>
<dbReference type="PROSITE" id="PS50858">
    <property type="entry name" value="BSD"/>
    <property type="match status" value="1"/>
</dbReference>
<dbReference type="Pfam" id="PF03909">
    <property type="entry name" value="BSD"/>
    <property type="match status" value="1"/>
</dbReference>
<reference evidence="9" key="1">
    <citation type="journal article" date="2022" name="DNA Res.">
        <title>Genome analysis of five recently described species of the CUG-Ser clade uncovers Candida theae as a new hybrid lineage with pathogenic potential in the Candida parapsilosis species complex.</title>
        <authorList>
            <person name="Mixao V."/>
            <person name="Del Olmo V."/>
            <person name="Hegedusova E."/>
            <person name="Saus E."/>
            <person name="Pryszcz L."/>
            <person name="Cillingova A."/>
            <person name="Nosek J."/>
            <person name="Gabaldon T."/>
        </authorList>
    </citation>
    <scope>NUCLEOTIDE SEQUENCE</scope>
    <source>
        <strain evidence="9">CBS 10844</strain>
    </source>
</reference>
<accession>A0AAI9T0N9</accession>
<feature type="compositionally biased region" description="Basic and acidic residues" evidence="7">
    <location>
        <begin position="363"/>
        <end position="382"/>
    </location>
</feature>
<evidence type="ECO:0000256" key="1">
    <source>
        <dbReference type="ARBA" id="ARBA00004123"/>
    </source>
</evidence>